<dbReference type="InterPro" id="IPR002725">
    <property type="entry name" value="YgjP-like_metallopeptidase"/>
</dbReference>
<gene>
    <name evidence="2" type="ORF">Metal_3587</name>
</gene>
<dbReference type="EMBL" id="CM001475">
    <property type="protein sequence ID" value="EIC31235.1"/>
    <property type="molecule type" value="Genomic_DNA"/>
</dbReference>
<proteinExistence type="predicted"/>
<dbReference type="Proteomes" id="UP000005090">
    <property type="component" value="Chromosome"/>
</dbReference>
<evidence type="ECO:0000313" key="2">
    <source>
        <dbReference type="EMBL" id="EIC31235.1"/>
    </source>
</evidence>
<dbReference type="STRING" id="686340.Metal_3587"/>
<dbReference type="Gene3D" id="3.30.2010.10">
    <property type="entry name" value="Metalloproteases ('zincins'), catalytic domain"/>
    <property type="match status" value="1"/>
</dbReference>
<dbReference type="RefSeq" id="WP_005374462.1">
    <property type="nucleotide sequence ID" value="NZ_CM001475.1"/>
</dbReference>
<sequence>MKPLSYQIKRTSRASRTRIVVTAEKIEVIAPPDVSDDVLHQFVKEKWPWITATMQRLKARKVHSQSLAPKTYHHGAPVPYRGKTYPLSLAPTRLKRIKIEHTDVFKAHIPHTQWETVNSEEIRSAIIRWMKHNVKITVEQLVLQHGPKHQLFPKSITIKSQRSRWGSCGIHNDITINWLLALAPLEILEYVVVHELCHIKEKNHSKHFWSLVAQHLPNYRCAQLWLKQHGQVLMLGL</sequence>
<name>H8GGF5_METAL</name>
<evidence type="ECO:0000313" key="3">
    <source>
        <dbReference type="Proteomes" id="UP000005090"/>
    </source>
</evidence>
<dbReference type="InterPro" id="IPR053136">
    <property type="entry name" value="UTP_pyrophosphatase-like"/>
</dbReference>
<dbReference type="AlphaFoldDB" id="H8GGF5"/>
<dbReference type="PANTHER" id="PTHR30399:SF1">
    <property type="entry name" value="UTP PYROPHOSPHATASE"/>
    <property type="match status" value="1"/>
</dbReference>
<accession>H8GGF5</accession>
<protein>
    <submittedName>
        <fullName evidence="2">Putative metal-dependent hydrolase</fullName>
    </submittedName>
</protein>
<dbReference type="Pfam" id="PF01863">
    <property type="entry name" value="YgjP-like"/>
    <property type="match status" value="1"/>
</dbReference>
<evidence type="ECO:0000259" key="1">
    <source>
        <dbReference type="Pfam" id="PF01863"/>
    </source>
</evidence>
<dbReference type="GO" id="GO:0016787">
    <property type="term" value="F:hydrolase activity"/>
    <property type="evidence" value="ECO:0007669"/>
    <property type="project" value="UniProtKB-KW"/>
</dbReference>
<keyword evidence="2" id="KW-0378">Hydrolase</keyword>
<feature type="domain" description="YgjP-like metallopeptidase" evidence="1">
    <location>
        <begin position="17"/>
        <end position="229"/>
    </location>
</feature>
<reference evidence="2 3" key="1">
    <citation type="journal article" date="2013" name="Genome Announc.">
        <title>Genome Sequence of the Obligate Gammaproteobacterial Methanotroph Methylomicrobium album Strain BG8.</title>
        <authorList>
            <person name="Kits K.D."/>
            <person name="Kalyuzhnaya M.G."/>
            <person name="Klotz M.G."/>
            <person name="Jetten M.S."/>
            <person name="Op den Camp H.J."/>
            <person name="Vuilleumier S."/>
            <person name="Bringel F."/>
            <person name="Dispirito A.A."/>
            <person name="Murrell J.C."/>
            <person name="Bruce D."/>
            <person name="Cheng J.F."/>
            <person name="Copeland A."/>
            <person name="Goodwin L."/>
            <person name="Hauser L."/>
            <person name="Lajus A."/>
            <person name="Land M.L."/>
            <person name="Lapidus A."/>
            <person name="Lucas S."/>
            <person name="Medigue C."/>
            <person name="Pitluck S."/>
            <person name="Woyke T."/>
            <person name="Zeytun A."/>
            <person name="Stein L.Y."/>
        </authorList>
    </citation>
    <scope>NUCLEOTIDE SEQUENCE [LARGE SCALE GENOMIC DNA]</scope>
    <source>
        <strain evidence="2 3">BG8</strain>
    </source>
</reference>
<keyword evidence="3" id="KW-1185">Reference proteome</keyword>
<dbReference type="CDD" id="cd07344">
    <property type="entry name" value="M48_yhfN_like"/>
    <property type="match status" value="1"/>
</dbReference>
<dbReference type="HOGENOM" id="CLU_065947_2_2_6"/>
<organism evidence="2 3">
    <name type="scientific">Methylomicrobium album BG8</name>
    <dbReference type="NCBI Taxonomy" id="686340"/>
    <lineage>
        <taxon>Bacteria</taxon>
        <taxon>Pseudomonadati</taxon>
        <taxon>Pseudomonadota</taxon>
        <taxon>Gammaproteobacteria</taxon>
        <taxon>Methylococcales</taxon>
        <taxon>Methylococcaceae</taxon>
        <taxon>Methylomicrobium</taxon>
    </lineage>
</organism>
<dbReference type="eggNOG" id="COG1451">
    <property type="taxonomic scope" value="Bacteria"/>
</dbReference>
<dbReference type="PANTHER" id="PTHR30399">
    <property type="entry name" value="UNCHARACTERIZED PROTEIN YGJP"/>
    <property type="match status" value="1"/>
</dbReference>